<protein>
    <submittedName>
        <fullName evidence="7">Translocation/assembly module TamB domain-containing protein</fullName>
    </submittedName>
</protein>
<sequence length="1393" mass="148301">MADVAVSSGEAGGGRIVIARRRHWAKRLATELLVLLLVLLALAFGGLLLLDTAPGHRFIVDRIGRVETATGLRIRVARIEGSIYGEAKLKGVAVSDPQGVFLTSPEIIVDWAPGAWLYNNLHIDRLESPLIRVERLPKLRKTGRKGPLLPKFDIHIGSLRIDRLELARGVSGAARTGSLLGEAEIRAGRAMIGLQLRMLNGDKLAAKLDVEPDRNRFDVDVRAIAPRDGLIPALIGLKRPIDLTIEGDGSWTRWRGTARLVVEHRKSADLALAADSGRYRLSGLVAPAPFLKGKLQRLTNPVVKVAGNATFVQRVLDGRLTLASPSLRAVASGKMNFAEGRYDKVSLGLDLLQPPALFPNMTGRNVRFVWTLDGPRDRADYAYRLTSPQVAFDKTGFVDVRAEGRGKLTPWPMRVPLLLKARAITGVGDVAGGILANLSVEGMLSITPQLVRGEKLKLTSSRLNGTMSLLIDLRNGRFDIAISGGLKRYLIPGIGIVDVETQLQVVPGPNNKGSRVVGKAQAWVRRLDNEFFAGLTGGLPRLTTDLERGNDGVLHFTNLQLYSPKLRLSGQGIRRKDGTFLIEARGQQAQYGPVRMRLDGRIERPKVELFLDRPNEALGIRDMRLFLDPTAAGFDYRADGQSRLGPFTSHGQILLPKGARTTIAIAALDVAGTTGKGSLRADPGGFSGRLQLAGGGLNGSLDFAPINDDQQIEAHLLANNLSLPGPPAFSVRSGRVDGTILLAEGRTTLDGVVTARGLTTSGVSLARLTANARLVNGSGEVRAAFAGTRGSAFQLVTLANVTPDSISVTGRGELDRRPLIFDGPAVLTRIDGGWEVAPTRVRFGGGRGTLSGRTGDRPEFRADIETMPMQLLDIVWPKASLGGIASGHVEYRWEGQPSGSANLRIRGLSRAGLVLSSKPIDVGFNAVLGGGRAAMRAVAVSDGKTIGRAQARFAPIGRGPIAAELMHAPMLLQMRYAGPADTLWRLSGVEVFDLSGPVAIGADISGRLVDPQIRGSLQANGARIESAVTGMVVDKINASGRFSGPRLVLSGISGSTPGGGSVSGGGVVDFSGGRAGLDLKFETSRARLLDRDDIAATVTGPIAIKSNGQGGTISGKLRLNSGRFTLGRASAAASVPQLKVRDVGQDADTVIEVAELQPWKLDLNVSGGDLTVRGLGIDSRWTTDLIIGGSVDAPRLTGRADLTRGDYEFAGRSFRLERGIIRFRGESPPDPLLDIRAGAQVQGLDASILVTGTGLKPEIRFASVPQLPQDELLSRLLFGTSITNLSAPEALQLASAVAALQSGSGNLDPINALRRAVGLDRLRIVPADVATGQKTAVSAGKYITRKLFVEVITDGQGYSATRAEYQVTRWLSILSSVSTIGRTSANVRVSKDY</sequence>
<keyword evidence="3 5" id="KW-1133">Transmembrane helix</keyword>
<feature type="domain" description="Translocation and assembly module TamB C-terminal" evidence="6">
    <location>
        <begin position="1052"/>
        <end position="1388"/>
    </location>
</feature>
<organism evidence="7 8">
    <name type="scientific">Sphingomonas cremea</name>
    <dbReference type="NCBI Taxonomy" id="2904799"/>
    <lineage>
        <taxon>Bacteria</taxon>
        <taxon>Pseudomonadati</taxon>
        <taxon>Pseudomonadota</taxon>
        <taxon>Alphaproteobacteria</taxon>
        <taxon>Sphingomonadales</taxon>
        <taxon>Sphingomonadaceae</taxon>
        <taxon>Sphingomonas</taxon>
    </lineage>
</organism>
<evidence type="ECO:0000256" key="3">
    <source>
        <dbReference type="ARBA" id="ARBA00022989"/>
    </source>
</evidence>
<evidence type="ECO:0000256" key="1">
    <source>
        <dbReference type="ARBA" id="ARBA00004167"/>
    </source>
</evidence>
<evidence type="ECO:0000256" key="4">
    <source>
        <dbReference type="ARBA" id="ARBA00023136"/>
    </source>
</evidence>
<feature type="transmembrane region" description="Helical" evidence="5">
    <location>
        <begin position="28"/>
        <end position="50"/>
    </location>
</feature>
<dbReference type="Pfam" id="PF04357">
    <property type="entry name" value="TamB"/>
    <property type="match status" value="1"/>
</dbReference>
<evidence type="ECO:0000313" key="8">
    <source>
        <dbReference type="Proteomes" id="UP001139410"/>
    </source>
</evidence>
<dbReference type="PANTHER" id="PTHR36985">
    <property type="entry name" value="TRANSLOCATION AND ASSEMBLY MODULE SUBUNIT TAMB"/>
    <property type="match status" value="1"/>
</dbReference>
<dbReference type="InterPro" id="IPR007452">
    <property type="entry name" value="TamB_C"/>
</dbReference>
<dbReference type="PANTHER" id="PTHR36985:SF1">
    <property type="entry name" value="TRANSLOCATION AND ASSEMBLY MODULE SUBUNIT TAMB"/>
    <property type="match status" value="1"/>
</dbReference>
<dbReference type="GO" id="GO:0009306">
    <property type="term" value="P:protein secretion"/>
    <property type="evidence" value="ECO:0007669"/>
    <property type="project" value="InterPro"/>
</dbReference>
<reference evidence="7" key="1">
    <citation type="submission" date="2022-01" db="EMBL/GenBank/DDBJ databases">
        <authorList>
            <person name="Jo J.-H."/>
            <person name="Im W.-T."/>
        </authorList>
    </citation>
    <scope>NUCLEOTIDE SEQUENCE</scope>
    <source>
        <strain evidence="7">G124</strain>
    </source>
</reference>
<comment type="subcellular location">
    <subcellularLocation>
        <location evidence="1">Membrane</location>
        <topology evidence="1">Single-pass membrane protein</topology>
    </subcellularLocation>
</comment>
<name>A0A9X1QNA2_9SPHN</name>
<evidence type="ECO:0000313" key="7">
    <source>
        <dbReference type="EMBL" id="MCF2514459.1"/>
    </source>
</evidence>
<evidence type="ECO:0000256" key="5">
    <source>
        <dbReference type="SAM" id="Phobius"/>
    </source>
</evidence>
<dbReference type="EMBL" id="JAKFGM010000001">
    <property type="protein sequence ID" value="MCF2514459.1"/>
    <property type="molecule type" value="Genomic_DNA"/>
</dbReference>
<dbReference type="GO" id="GO:0005886">
    <property type="term" value="C:plasma membrane"/>
    <property type="evidence" value="ECO:0007669"/>
    <property type="project" value="InterPro"/>
</dbReference>
<dbReference type="RefSeq" id="WP_235066921.1">
    <property type="nucleotide sequence ID" value="NZ_JAKFGM010000001.1"/>
</dbReference>
<comment type="caution">
    <text evidence="7">The sequence shown here is derived from an EMBL/GenBank/DDBJ whole genome shotgun (WGS) entry which is preliminary data.</text>
</comment>
<keyword evidence="4 5" id="KW-0472">Membrane</keyword>
<keyword evidence="2 5" id="KW-0812">Transmembrane</keyword>
<gene>
    <name evidence="7" type="ORF">LVY65_05185</name>
</gene>
<accession>A0A9X1QNA2</accession>
<evidence type="ECO:0000256" key="2">
    <source>
        <dbReference type="ARBA" id="ARBA00022692"/>
    </source>
</evidence>
<keyword evidence="8" id="KW-1185">Reference proteome</keyword>
<dbReference type="Proteomes" id="UP001139410">
    <property type="component" value="Unassembled WGS sequence"/>
</dbReference>
<evidence type="ECO:0000259" key="6">
    <source>
        <dbReference type="Pfam" id="PF04357"/>
    </source>
</evidence>
<proteinExistence type="predicted"/>